<protein>
    <submittedName>
        <fullName evidence="2">Uncharacterized protein</fullName>
    </submittedName>
</protein>
<accession>A0A5B0LPP5</accession>
<dbReference type="EMBL" id="VSWC01000196">
    <property type="protein sequence ID" value="KAA1065903.1"/>
    <property type="molecule type" value="Genomic_DNA"/>
</dbReference>
<feature type="region of interest" description="Disordered" evidence="1">
    <location>
        <begin position="1"/>
        <end position="32"/>
    </location>
</feature>
<evidence type="ECO:0000256" key="1">
    <source>
        <dbReference type="SAM" id="MobiDB-lite"/>
    </source>
</evidence>
<feature type="region of interest" description="Disordered" evidence="1">
    <location>
        <begin position="55"/>
        <end position="122"/>
    </location>
</feature>
<dbReference type="Proteomes" id="UP000324748">
    <property type="component" value="Unassembled WGS sequence"/>
</dbReference>
<evidence type="ECO:0000313" key="4">
    <source>
        <dbReference type="Proteomes" id="UP000324748"/>
    </source>
</evidence>
<dbReference type="Proteomes" id="UP000325313">
    <property type="component" value="Unassembled WGS sequence"/>
</dbReference>
<evidence type="ECO:0000313" key="3">
    <source>
        <dbReference type="EMBL" id="KAA1130561.1"/>
    </source>
</evidence>
<dbReference type="EMBL" id="VDEP01000108">
    <property type="protein sequence ID" value="KAA1130561.1"/>
    <property type="molecule type" value="Genomic_DNA"/>
</dbReference>
<feature type="compositionally biased region" description="Low complexity" evidence="1">
    <location>
        <begin position="203"/>
        <end position="216"/>
    </location>
</feature>
<name>A0A5B0LPP5_PUCGR</name>
<proteinExistence type="predicted"/>
<sequence>MNNNATNISNEAGNLVPTQELSQTPSQTTANGAETQPLLNKLDRSSEFDQQLATLFSPEESATTPQRERMTDRQESQAPSQILLEDPINPDRLNSRDPSVMITGSGNPATTGIEHQPVQEQTNRIERLDQATSSLVDMMRALFTLYLNAARASNVEMAVEVLNQAIRTQAMLETAVGTDRMRNLCENWNPRTDLTALEVNQRQMNQAQQHQQNPVNSAPTAPVQNAHTATPFYQAPY</sequence>
<organism evidence="2 4">
    <name type="scientific">Puccinia graminis f. sp. tritici</name>
    <dbReference type="NCBI Taxonomy" id="56615"/>
    <lineage>
        <taxon>Eukaryota</taxon>
        <taxon>Fungi</taxon>
        <taxon>Dikarya</taxon>
        <taxon>Basidiomycota</taxon>
        <taxon>Pucciniomycotina</taxon>
        <taxon>Pucciniomycetes</taxon>
        <taxon>Pucciniales</taxon>
        <taxon>Pucciniaceae</taxon>
        <taxon>Puccinia</taxon>
    </lineage>
</organism>
<evidence type="ECO:0000313" key="2">
    <source>
        <dbReference type="EMBL" id="KAA1065903.1"/>
    </source>
</evidence>
<dbReference type="AlphaFoldDB" id="A0A5B0LPP5"/>
<feature type="compositionally biased region" description="Basic and acidic residues" evidence="1">
    <location>
        <begin position="66"/>
        <end position="75"/>
    </location>
</feature>
<feature type="compositionally biased region" description="Polar residues" evidence="1">
    <location>
        <begin position="55"/>
        <end position="65"/>
    </location>
</feature>
<gene>
    <name evidence="2" type="ORF">PGT21_014851</name>
    <name evidence="3" type="ORF">PGTUg99_022509</name>
</gene>
<feature type="region of interest" description="Disordered" evidence="1">
    <location>
        <begin position="203"/>
        <end position="223"/>
    </location>
</feature>
<evidence type="ECO:0000313" key="5">
    <source>
        <dbReference type="Proteomes" id="UP000325313"/>
    </source>
</evidence>
<reference evidence="4 5" key="1">
    <citation type="submission" date="2019-05" db="EMBL/GenBank/DDBJ databases">
        <title>Emergence of the Ug99 lineage of the wheat stem rust pathogen through somatic hybridization.</title>
        <authorList>
            <person name="Li F."/>
            <person name="Upadhyaya N.M."/>
            <person name="Sperschneider J."/>
            <person name="Matny O."/>
            <person name="Nguyen-Phuc H."/>
            <person name="Mago R."/>
            <person name="Raley C."/>
            <person name="Miller M.E."/>
            <person name="Silverstein K.A.T."/>
            <person name="Henningsen E."/>
            <person name="Hirsch C.D."/>
            <person name="Visser B."/>
            <person name="Pretorius Z.A."/>
            <person name="Steffenson B.J."/>
            <person name="Schwessinger B."/>
            <person name="Dodds P.N."/>
            <person name="Figueroa M."/>
        </authorList>
    </citation>
    <scope>NUCLEOTIDE SEQUENCE [LARGE SCALE GENOMIC DNA]</scope>
    <source>
        <strain evidence="2">21-0</strain>
        <strain evidence="3 5">Ug99</strain>
    </source>
</reference>
<comment type="caution">
    <text evidence="2">The sequence shown here is derived from an EMBL/GenBank/DDBJ whole genome shotgun (WGS) entry which is preliminary data.</text>
</comment>
<keyword evidence="4" id="KW-1185">Reference proteome</keyword>